<comment type="caution">
    <text evidence="1">The sequence shown here is derived from an EMBL/GenBank/DDBJ whole genome shotgun (WGS) entry which is preliminary data.</text>
</comment>
<evidence type="ECO:0000313" key="1">
    <source>
        <dbReference type="EMBL" id="OJT10482.1"/>
    </source>
</evidence>
<dbReference type="Proteomes" id="UP000184267">
    <property type="component" value="Unassembled WGS sequence"/>
</dbReference>
<evidence type="ECO:0008006" key="3">
    <source>
        <dbReference type="Google" id="ProtNLM"/>
    </source>
</evidence>
<organism evidence="1 2">
    <name type="scientific">Trametes pubescens</name>
    <name type="common">White-rot fungus</name>
    <dbReference type="NCBI Taxonomy" id="154538"/>
    <lineage>
        <taxon>Eukaryota</taxon>
        <taxon>Fungi</taxon>
        <taxon>Dikarya</taxon>
        <taxon>Basidiomycota</taxon>
        <taxon>Agaricomycotina</taxon>
        <taxon>Agaricomycetes</taxon>
        <taxon>Polyporales</taxon>
        <taxon>Polyporaceae</taxon>
        <taxon>Trametes</taxon>
    </lineage>
</organism>
<name>A0A1M2VSK6_TRAPU</name>
<evidence type="ECO:0000313" key="2">
    <source>
        <dbReference type="Proteomes" id="UP000184267"/>
    </source>
</evidence>
<gene>
    <name evidence="1" type="ORF">TRAPUB_12920</name>
</gene>
<accession>A0A1M2VSK6</accession>
<dbReference type="Gene3D" id="3.30.2130.10">
    <property type="entry name" value="VC0802-like"/>
    <property type="match status" value="1"/>
</dbReference>
<sequence length="135" mass="15118">MPPPPPADHPSFRLCMLERPFKVVQLKPDEAIPETYMRMLTERAPAEGRFISLTRTNEEVSIVLECSNAEETDAVWRCIKIAGPMDFGRLRAILSKRLSISIGNTDYVLVPKESADGAVDALTQDGWEFVQGNQQ</sequence>
<keyword evidence="2" id="KW-1185">Reference proteome</keyword>
<reference evidence="1 2" key="1">
    <citation type="submission" date="2016-10" db="EMBL/GenBank/DDBJ databases">
        <title>Genome sequence of the basidiomycete white-rot fungus Trametes pubescens.</title>
        <authorList>
            <person name="Makela M.R."/>
            <person name="Granchi Z."/>
            <person name="Peng M."/>
            <person name="De Vries R.P."/>
            <person name="Grigoriev I."/>
            <person name="Riley R."/>
            <person name="Hilden K."/>
        </authorList>
    </citation>
    <scope>NUCLEOTIDE SEQUENCE [LARGE SCALE GENOMIC DNA]</scope>
    <source>
        <strain evidence="1 2">FBCC735</strain>
    </source>
</reference>
<dbReference type="EMBL" id="MNAD01000773">
    <property type="protein sequence ID" value="OJT10482.1"/>
    <property type="molecule type" value="Genomic_DNA"/>
</dbReference>
<protein>
    <recommendedName>
        <fullName evidence="3">CASTOR ACT domain-containing protein</fullName>
    </recommendedName>
</protein>
<dbReference type="AlphaFoldDB" id="A0A1M2VSK6"/>
<proteinExistence type="predicted"/>
<dbReference type="OMA" id="WADGPGF"/>
<dbReference type="OrthoDB" id="58529at2759"/>